<dbReference type="SUPFAM" id="SSF55008">
    <property type="entry name" value="HMA, heavy metal-associated domain"/>
    <property type="match status" value="1"/>
</dbReference>
<proteinExistence type="predicted"/>
<dbReference type="AlphaFoldDB" id="A0A0K9PX38"/>
<dbReference type="STRING" id="29655.A0A0K9PX38"/>
<evidence type="ECO:0000313" key="2">
    <source>
        <dbReference type="Proteomes" id="UP000036987"/>
    </source>
</evidence>
<dbReference type="OMA" id="RPFYFPS"/>
<dbReference type="GO" id="GO:0046872">
    <property type="term" value="F:metal ion binding"/>
    <property type="evidence" value="ECO:0007669"/>
    <property type="project" value="InterPro"/>
</dbReference>
<protein>
    <submittedName>
        <fullName evidence="1">Heavy-metal-associated domain-containing protein</fullName>
    </submittedName>
</protein>
<organism evidence="1 2">
    <name type="scientific">Zostera marina</name>
    <name type="common">Eelgrass</name>
    <dbReference type="NCBI Taxonomy" id="29655"/>
    <lineage>
        <taxon>Eukaryota</taxon>
        <taxon>Viridiplantae</taxon>
        <taxon>Streptophyta</taxon>
        <taxon>Embryophyta</taxon>
        <taxon>Tracheophyta</taxon>
        <taxon>Spermatophyta</taxon>
        <taxon>Magnoliopsida</taxon>
        <taxon>Liliopsida</taxon>
        <taxon>Zosteraceae</taxon>
        <taxon>Zostera</taxon>
    </lineage>
</organism>
<dbReference type="Proteomes" id="UP000036987">
    <property type="component" value="Unassembled WGS sequence"/>
</dbReference>
<dbReference type="InterPro" id="IPR036163">
    <property type="entry name" value="HMA_dom_sf"/>
</dbReference>
<keyword evidence="2" id="KW-1185">Reference proteome</keyword>
<evidence type="ECO:0000313" key="1">
    <source>
        <dbReference type="EMBL" id="KMZ72790.1"/>
    </source>
</evidence>
<dbReference type="PANTHER" id="PTHR35756:SF1">
    <property type="entry name" value="OS05G0337400 PROTEIN"/>
    <property type="match status" value="1"/>
</dbReference>
<gene>
    <name evidence="1" type="ORF">ZOSMA_15G01290</name>
</gene>
<dbReference type="OrthoDB" id="1935207at2759"/>
<reference evidence="2" key="1">
    <citation type="journal article" date="2016" name="Nature">
        <title>The genome of the seagrass Zostera marina reveals angiosperm adaptation to the sea.</title>
        <authorList>
            <person name="Olsen J.L."/>
            <person name="Rouze P."/>
            <person name="Verhelst B."/>
            <person name="Lin Y.-C."/>
            <person name="Bayer T."/>
            <person name="Collen J."/>
            <person name="Dattolo E."/>
            <person name="De Paoli E."/>
            <person name="Dittami S."/>
            <person name="Maumus F."/>
            <person name="Michel G."/>
            <person name="Kersting A."/>
            <person name="Lauritano C."/>
            <person name="Lohaus R."/>
            <person name="Toepel M."/>
            <person name="Tonon T."/>
            <person name="Vanneste K."/>
            <person name="Amirebrahimi M."/>
            <person name="Brakel J."/>
            <person name="Bostroem C."/>
            <person name="Chovatia M."/>
            <person name="Grimwood J."/>
            <person name="Jenkins J.W."/>
            <person name="Jueterbock A."/>
            <person name="Mraz A."/>
            <person name="Stam W.T."/>
            <person name="Tice H."/>
            <person name="Bornberg-Bauer E."/>
            <person name="Green P.J."/>
            <person name="Pearson G.A."/>
            <person name="Procaccini G."/>
            <person name="Duarte C.M."/>
            <person name="Schmutz J."/>
            <person name="Reusch T.B.H."/>
            <person name="Van de Peer Y."/>
        </authorList>
    </citation>
    <scope>NUCLEOTIDE SEQUENCE [LARGE SCALE GENOMIC DNA]</scope>
    <source>
        <strain evidence="2">cv. Finnish</strain>
    </source>
</reference>
<comment type="caution">
    <text evidence="1">The sequence shown here is derived from an EMBL/GenBank/DDBJ whole genome shotgun (WGS) entry which is preliminary data.</text>
</comment>
<name>A0A0K9PX38_ZOSMR</name>
<dbReference type="EMBL" id="LFYR01000620">
    <property type="protein sequence ID" value="KMZ72790.1"/>
    <property type="molecule type" value="Genomic_DNA"/>
</dbReference>
<accession>A0A0K9PX38</accession>
<dbReference type="PANTHER" id="PTHR35756">
    <property type="entry name" value="OS05G0337400 PROTEIN"/>
    <property type="match status" value="1"/>
</dbReference>
<sequence>MATITVSSISHSLLSTTAIVSSTASRPFYFPSSSSSPPAFPSLHLRRTTPPLPFRRAVEDEGFVASDTFSKESSASVVLEEDQPAVSVPISPSDSLDMFFKAEGTMSESAVSAVKNALEEVEGISDLNVQVVEGIASVELTKETTVQATGVASNRVEIIQGSGFKLQALNLSFDDEDYATAAP</sequence>
<dbReference type="Gene3D" id="3.30.70.100">
    <property type="match status" value="1"/>
</dbReference>